<dbReference type="EMBL" id="UHFR01000005">
    <property type="protein sequence ID" value="SUN76088.1"/>
    <property type="molecule type" value="Genomic_DNA"/>
</dbReference>
<comment type="cofactor">
    <cofactor evidence="1 6">
        <name>pyridoxal 5'-phosphate</name>
        <dbReference type="ChEBI" id="CHEBI:597326"/>
    </cofactor>
</comment>
<evidence type="ECO:0000313" key="8">
    <source>
        <dbReference type="EMBL" id="SUN76088.1"/>
    </source>
</evidence>
<dbReference type="STRING" id="1123307.GCA_000380065_01019"/>
<dbReference type="AlphaFoldDB" id="A0A380KWG8"/>
<sequence length="394" mass="43154">MNLKLSNRVLNMEESVTLAAGARAKALKAQGRDILSLTLGEPDFLTPENIRHAAVQAIEDGRASFYTVTSGLPELKAAIVDYFAKYYGYQIEPNQVTVGTGAKFSLYTFFMSVINPLDEVIIPTPYWVSYADQIKMAEGQPVFVEAKEANRFKITVEQLEAARTDKTKVLVLNSPSNPTGMIYTAEELLAIGNWAVEHDILILADDIYGRLVYNGNQFTPISSLSEAIRKQTIVVNGVSKTYSMTGWRIGYAVGDAEIIAAMTKVAGQTTSNPTAAAQYAAIEALAGSQDTVETMRQAFEKRLNTIYPLLAEVPGFEVVKPQGAFYLFPNVKKAMEMKGYTDVTDFTTAILEEVGVALVTGAGFGAPENVRLSYATDLDTLKEAVERLKKFMEN</sequence>
<dbReference type="PROSITE" id="PS00105">
    <property type="entry name" value="AA_TRANSFER_CLASS_1"/>
    <property type="match status" value="1"/>
</dbReference>
<keyword evidence="9" id="KW-1185">Reference proteome</keyword>
<dbReference type="GO" id="GO:0006520">
    <property type="term" value="P:amino acid metabolic process"/>
    <property type="evidence" value="ECO:0007669"/>
    <property type="project" value="InterPro"/>
</dbReference>
<evidence type="ECO:0000256" key="1">
    <source>
        <dbReference type="ARBA" id="ARBA00001933"/>
    </source>
</evidence>
<evidence type="ECO:0000259" key="7">
    <source>
        <dbReference type="Pfam" id="PF00155"/>
    </source>
</evidence>
<protein>
    <recommendedName>
        <fullName evidence="6">Aminotransferase</fullName>
        <ecNumber evidence="6">2.6.1.-</ecNumber>
    </recommendedName>
</protein>
<evidence type="ECO:0000256" key="6">
    <source>
        <dbReference type="RuleBase" id="RU000481"/>
    </source>
</evidence>
<proteinExistence type="inferred from homology"/>
<dbReference type="Pfam" id="PF00155">
    <property type="entry name" value="Aminotran_1_2"/>
    <property type="match status" value="1"/>
</dbReference>
<keyword evidence="5" id="KW-0663">Pyridoxal phosphate</keyword>
<evidence type="ECO:0000256" key="2">
    <source>
        <dbReference type="ARBA" id="ARBA00007441"/>
    </source>
</evidence>
<accession>A0A380KWG8</accession>
<dbReference type="PRINTS" id="PR00753">
    <property type="entry name" value="ACCSYNTHASE"/>
</dbReference>
<dbReference type="InterPro" id="IPR004838">
    <property type="entry name" value="NHTrfase_class1_PyrdxlP-BS"/>
</dbReference>
<feature type="domain" description="Aminotransferase class I/classII large" evidence="7">
    <location>
        <begin position="33"/>
        <end position="388"/>
    </location>
</feature>
<dbReference type="EC" id="2.6.1.-" evidence="6"/>
<dbReference type="FunFam" id="3.40.640.10:FF:000033">
    <property type="entry name" value="Aspartate aminotransferase"/>
    <property type="match status" value="1"/>
</dbReference>
<dbReference type="GO" id="GO:0008483">
    <property type="term" value="F:transaminase activity"/>
    <property type="evidence" value="ECO:0007669"/>
    <property type="project" value="UniProtKB-KW"/>
</dbReference>
<keyword evidence="4 6" id="KW-0808">Transferase</keyword>
<dbReference type="SUPFAM" id="SSF53383">
    <property type="entry name" value="PLP-dependent transferases"/>
    <property type="match status" value="1"/>
</dbReference>
<dbReference type="OrthoDB" id="9802328at2"/>
<evidence type="ECO:0000256" key="3">
    <source>
        <dbReference type="ARBA" id="ARBA00022576"/>
    </source>
</evidence>
<comment type="similarity">
    <text evidence="2 6">Belongs to the class-I pyridoxal-phosphate-dependent aminotransferase family.</text>
</comment>
<dbReference type="InterPro" id="IPR015424">
    <property type="entry name" value="PyrdxlP-dep_Trfase"/>
</dbReference>
<evidence type="ECO:0000256" key="4">
    <source>
        <dbReference type="ARBA" id="ARBA00022679"/>
    </source>
</evidence>
<dbReference type="InterPro" id="IPR015422">
    <property type="entry name" value="PyrdxlP-dep_Trfase_small"/>
</dbReference>
<dbReference type="Gene3D" id="3.40.640.10">
    <property type="entry name" value="Type I PLP-dependent aspartate aminotransferase-like (Major domain)"/>
    <property type="match status" value="1"/>
</dbReference>
<reference evidence="8" key="1">
    <citation type="submission" date="2018-06" db="EMBL/GenBank/DDBJ databases">
        <authorList>
            <consortium name="Pathogen Informatics"/>
            <person name="Doyle S."/>
        </authorList>
    </citation>
    <scope>NUCLEOTIDE SEQUENCE [LARGE SCALE GENOMIC DNA]</scope>
    <source>
        <strain evidence="8">NCTC13765</strain>
    </source>
</reference>
<organism evidence="8 9">
    <name type="scientific">Streptococcus massiliensis</name>
    <dbReference type="NCBI Taxonomy" id="313439"/>
    <lineage>
        <taxon>Bacteria</taxon>
        <taxon>Bacillati</taxon>
        <taxon>Bacillota</taxon>
        <taxon>Bacilli</taxon>
        <taxon>Lactobacillales</taxon>
        <taxon>Streptococcaceae</taxon>
        <taxon>Streptococcus</taxon>
    </lineage>
</organism>
<dbReference type="PANTHER" id="PTHR46383">
    <property type="entry name" value="ASPARTATE AMINOTRANSFERASE"/>
    <property type="match status" value="1"/>
</dbReference>
<dbReference type="PANTHER" id="PTHR46383:SF1">
    <property type="entry name" value="ASPARTATE AMINOTRANSFERASE"/>
    <property type="match status" value="1"/>
</dbReference>
<dbReference type="GO" id="GO:0030170">
    <property type="term" value="F:pyridoxal phosphate binding"/>
    <property type="evidence" value="ECO:0007669"/>
    <property type="project" value="InterPro"/>
</dbReference>
<name>A0A380KWG8_9STRE</name>
<keyword evidence="3 6" id="KW-0032">Aminotransferase</keyword>
<dbReference type="RefSeq" id="WP_018371717.1">
    <property type="nucleotide sequence ID" value="NZ_UHFR01000005.1"/>
</dbReference>
<evidence type="ECO:0000256" key="5">
    <source>
        <dbReference type="ARBA" id="ARBA00022898"/>
    </source>
</evidence>
<evidence type="ECO:0000313" key="9">
    <source>
        <dbReference type="Proteomes" id="UP000254634"/>
    </source>
</evidence>
<dbReference type="InterPro" id="IPR050596">
    <property type="entry name" value="AspAT/PAT-like"/>
</dbReference>
<dbReference type="InterPro" id="IPR015421">
    <property type="entry name" value="PyrdxlP-dep_Trfase_major"/>
</dbReference>
<dbReference type="Proteomes" id="UP000254634">
    <property type="component" value="Unassembled WGS sequence"/>
</dbReference>
<dbReference type="Gene3D" id="3.90.1150.10">
    <property type="entry name" value="Aspartate Aminotransferase, domain 1"/>
    <property type="match status" value="1"/>
</dbReference>
<gene>
    <name evidence="8" type="ORF">NCTC13765_00534</name>
</gene>
<dbReference type="InterPro" id="IPR004839">
    <property type="entry name" value="Aminotransferase_I/II_large"/>
</dbReference>
<dbReference type="CDD" id="cd00609">
    <property type="entry name" value="AAT_like"/>
    <property type="match status" value="1"/>
</dbReference>